<evidence type="ECO:0000313" key="1">
    <source>
        <dbReference type="EMBL" id="TDQ00616.1"/>
    </source>
</evidence>
<keyword evidence="2" id="KW-1185">Reference proteome</keyword>
<gene>
    <name evidence="1" type="ORF">EV186_102477</name>
</gene>
<protein>
    <submittedName>
        <fullName evidence="1">Uncharacterized protein</fullName>
    </submittedName>
</protein>
<reference evidence="1 2" key="1">
    <citation type="submission" date="2019-03" db="EMBL/GenBank/DDBJ databases">
        <title>Genomic Encyclopedia of Type Strains, Phase IV (KMG-IV): sequencing the most valuable type-strain genomes for metagenomic binning, comparative biology and taxonomic classification.</title>
        <authorList>
            <person name="Goeker M."/>
        </authorList>
    </citation>
    <scope>NUCLEOTIDE SEQUENCE [LARGE SCALE GENOMIC DNA]</scope>
    <source>
        <strain evidence="1 2">DSM 45361</strain>
    </source>
</reference>
<name>A0A4R6SGY7_LABRH</name>
<proteinExistence type="predicted"/>
<dbReference type="AlphaFoldDB" id="A0A4R6SGY7"/>
<accession>A0A4R6SGY7</accession>
<sequence length="79" mass="8713">MVVGSDLERRLGAPAESWFAIWLTNYEIGVRNGLTVASYQHIEPLRIRPIGRSAALLDLLVRSLPETLDAETSRAGPQP</sequence>
<comment type="caution">
    <text evidence="1">The sequence shown here is derived from an EMBL/GenBank/DDBJ whole genome shotgun (WGS) entry which is preliminary data.</text>
</comment>
<organism evidence="1 2">
    <name type="scientific">Labedaea rhizosphaerae</name>
    <dbReference type="NCBI Taxonomy" id="598644"/>
    <lineage>
        <taxon>Bacteria</taxon>
        <taxon>Bacillati</taxon>
        <taxon>Actinomycetota</taxon>
        <taxon>Actinomycetes</taxon>
        <taxon>Pseudonocardiales</taxon>
        <taxon>Pseudonocardiaceae</taxon>
        <taxon>Labedaea</taxon>
    </lineage>
</organism>
<dbReference type="Proteomes" id="UP000295444">
    <property type="component" value="Unassembled WGS sequence"/>
</dbReference>
<dbReference type="EMBL" id="SNXZ01000002">
    <property type="protein sequence ID" value="TDQ00616.1"/>
    <property type="molecule type" value="Genomic_DNA"/>
</dbReference>
<evidence type="ECO:0000313" key="2">
    <source>
        <dbReference type="Proteomes" id="UP000295444"/>
    </source>
</evidence>